<comment type="similarity">
    <text evidence="1">Belongs to the methylmalonyl-CoA epimerase family.</text>
</comment>
<dbReference type="GO" id="GO:0004493">
    <property type="term" value="F:methylmalonyl-CoA epimerase activity"/>
    <property type="evidence" value="ECO:0007669"/>
    <property type="project" value="UniProtKB-EC"/>
</dbReference>
<dbReference type="NCBIfam" id="TIGR03081">
    <property type="entry name" value="metmalonyl_epim"/>
    <property type="match status" value="1"/>
</dbReference>
<evidence type="ECO:0000259" key="4">
    <source>
        <dbReference type="PROSITE" id="PS51819"/>
    </source>
</evidence>
<dbReference type="PANTHER" id="PTHR43048">
    <property type="entry name" value="METHYLMALONYL-COA EPIMERASE"/>
    <property type="match status" value="1"/>
</dbReference>
<organism evidence="5 6">
    <name type="scientific">Chloracidobacterium sp. N</name>
    <dbReference type="NCBI Taxonomy" id="2821540"/>
    <lineage>
        <taxon>Bacteria</taxon>
        <taxon>Pseudomonadati</taxon>
        <taxon>Acidobacteriota</taxon>
        <taxon>Terriglobia</taxon>
        <taxon>Terriglobales</taxon>
        <taxon>Acidobacteriaceae</taxon>
        <taxon>Chloracidobacterium</taxon>
        <taxon>Chloracidobacterium aggregatum</taxon>
    </lineage>
</organism>
<keyword evidence="5" id="KW-0413">Isomerase</keyword>
<dbReference type="RefSeq" id="WP_211421920.1">
    <property type="nucleotide sequence ID" value="NZ_CP072642.1"/>
</dbReference>
<sequence>MKIDHLGIAVESIEQALVFYRTALGLELTHTEVVAEQGVKVAMLPVGESRLELLEPTGPDTPVGKFLAKRGGGIHHICLGVDDLEAVLSRLKAQGIPLIDDKPRVGAEGCLVAFVHPKGTGGVLVELSQKQPQPLSSTEETASAAAHTV</sequence>
<feature type="compositionally biased region" description="Low complexity" evidence="3">
    <location>
        <begin position="136"/>
        <end position="149"/>
    </location>
</feature>
<feature type="domain" description="VOC" evidence="4">
    <location>
        <begin position="2"/>
        <end position="130"/>
    </location>
</feature>
<dbReference type="InterPro" id="IPR017515">
    <property type="entry name" value="MeMalonyl-CoA_epimerase"/>
</dbReference>
<dbReference type="InterPro" id="IPR051785">
    <property type="entry name" value="MMCE/EMCE_epimerase"/>
</dbReference>
<dbReference type="Proteomes" id="UP000677668">
    <property type="component" value="Chromosome 1"/>
</dbReference>
<evidence type="ECO:0000313" key="6">
    <source>
        <dbReference type="Proteomes" id="UP000677668"/>
    </source>
</evidence>
<gene>
    <name evidence="5" type="primary">mce</name>
    <name evidence="5" type="ORF">J8C05_09250</name>
</gene>
<dbReference type="InterPro" id="IPR037523">
    <property type="entry name" value="VOC_core"/>
</dbReference>
<feature type="region of interest" description="Disordered" evidence="3">
    <location>
        <begin position="130"/>
        <end position="149"/>
    </location>
</feature>
<dbReference type="SUPFAM" id="SSF54593">
    <property type="entry name" value="Glyoxalase/Bleomycin resistance protein/Dihydroxybiphenyl dioxygenase"/>
    <property type="match status" value="1"/>
</dbReference>
<dbReference type="EC" id="5.1.99.1" evidence="5"/>
<accession>A0ABX8AXY2</accession>
<dbReference type="Gene3D" id="3.10.180.10">
    <property type="entry name" value="2,3-Dihydroxybiphenyl 1,2-Dioxygenase, domain 1"/>
    <property type="match status" value="1"/>
</dbReference>
<dbReference type="EMBL" id="CP072642">
    <property type="protein sequence ID" value="QUV93550.1"/>
    <property type="molecule type" value="Genomic_DNA"/>
</dbReference>
<dbReference type="PANTHER" id="PTHR43048:SF3">
    <property type="entry name" value="METHYLMALONYL-COA EPIMERASE, MITOCHONDRIAL"/>
    <property type="match status" value="1"/>
</dbReference>
<protein>
    <submittedName>
        <fullName evidence="5">Methylmalonyl-CoA epimerase</fullName>
        <ecNumber evidence="5">5.1.99.1</ecNumber>
    </submittedName>
</protein>
<keyword evidence="6" id="KW-1185">Reference proteome</keyword>
<proteinExistence type="inferred from homology"/>
<dbReference type="PROSITE" id="PS51819">
    <property type="entry name" value="VOC"/>
    <property type="match status" value="1"/>
</dbReference>
<evidence type="ECO:0000256" key="3">
    <source>
        <dbReference type="SAM" id="MobiDB-lite"/>
    </source>
</evidence>
<reference evidence="5 6" key="1">
    <citation type="submission" date="2021-03" db="EMBL/GenBank/DDBJ databases">
        <title>Genomic and phenotypic characterization of Chloracidobacterium isolates provides evidence for multiple species.</title>
        <authorList>
            <person name="Saini M.K."/>
            <person name="Costas A.M.G."/>
            <person name="Tank M."/>
            <person name="Bryant D.A."/>
        </authorList>
    </citation>
    <scope>NUCLEOTIDE SEQUENCE [LARGE SCALE GENOMIC DNA]</scope>
    <source>
        <strain evidence="5 6">N</strain>
    </source>
</reference>
<name>A0ABX8AXY2_9BACT</name>
<evidence type="ECO:0000313" key="5">
    <source>
        <dbReference type="EMBL" id="QUV93550.1"/>
    </source>
</evidence>
<dbReference type="Pfam" id="PF13669">
    <property type="entry name" value="Glyoxalase_4"/>
    <property type="match status" value="1"/>
</dbReference>
<keyword evidence="2" id="KW-0479">Metal-binding</keyword>
<evidence type="ECO:0000256" key="2">
    <source>
        <dbReference type="ARBA" id="ARBA00022723"/>
    </source>
</evidence>
<dbReference type="CDD" id="cd07249">
    <property type="entry name" value="MMCE"/>
    <property type="match status" value="1"/>
</dbReference>
<evidence type="ECO:0000256" key="1">
    <source>
        <dbReference type="ARBA" id="ARBA00009308"/>
    </source>
</evidence>
<dbReference type="InterPro" id="IPR029068">
    <property type="entry name" value="Glyas_Bleomycin-R_OHBP_Dase"/>
</dbReference>